<dbReference type="EMBL" id="JHEG04000001">
    <property type="protein sequence ID" value="KAF3887712.1"/>
    <property type="molecule type" value="Genomic_DNA"/>
</dbReference>
<evidence type="ECO:0000256" key="5">
    <source>
        <dbReference type="ARBA" id="ARBA00022679"/>
    </source>
</evidence>
<evidence type="ECO:0000313" key="15">
    <source>
        <dbReference type="EMBL" id="KAF3887712.1"/>
    </source>
</evidence>
<dbReference type="SUPFAM" id="SSF55781">
    <property type="entry name" value="GAF domain-like"/>
    <property type="match status" value="1"/>
</dbReference>
<dbReference type="NCBIfam" id="TIGR00229">
    <property type="entry name" value="sensory_box"/>
    <property type="match status" value="1"/>
</dbReference>
<dbReference type="InterPro" id="IPR004358">
    <property type="entry name" value="Sig_transdc_His_kin-like_C"/>
</dbReference>
<dbReference type="Pfam" id="PF00072">
    <property type="entry name" value="Response_reg"/>
    <property type="match status" value="1"/>
</dbReference>
<dbReference type="InterPro" id="IPR036890">
    <property type="entry name" value="HATPase_C_sf"/>
</dbReference>
<dbReference type="AlphaFoldDB" id="A0A0C1RCB3"/>
<dbReference type="CDD" id="cd00075">
    <property type="entry name" value="HATPase"/>
    <property type="match status" value="1"/>
</dbReference>
<evidence type="ECO:0000256" key="2">
    <source>
        <dbReference type="ARBA" id="ARBA00006402"/>
    </source>
</evidence>
<dbReference type="InterPro" id="IPR003018">
    <property type="entry name" value="GAF"/>
</dbReference>
<reference evidence="16" key="1">
    <citation type="journal article" date="2015" name="Genome Announc.">
        <title>Draft Genome Sequence of Tolypothrix boutellei Strain VB521301.</title>
        <authorList>
            <person name="Chandrababunaidu M.M."/>
            <person name="Singh D."/>
            <person name="Sen D."/>
            <person name="Bhan S."/>
            <person name="Das S."/>
            <person name="Gupta A."/>
            <person name="Adhikary S.P."/>
            <person name="Tripathy S."/>
        </authorList>
    </citation>
    <scope>NUCLEOTIDE SEQUENCE</scope>
    <source>
        <strain evidence="16">VB521301</strain>
    </source>
</reference>
<dbReference type="InterPro" id="IPR013655">
    <property type="entry name" value="PAS_fold_3"/>
</dbReference>
<dbReference type="PANTHER" id="PTHR43547:SF2">
    <property type="entry name" value="HYBRID SIGNAL TRANSDUCTION HISTIDINE KINASE C"/>
    <property type="match status" value="1"/>
</dbReference>
<feature type="domain" description="PAC" evidence="14">
    <location>
        <begin position="212"/>
        <end position="265"/>
    </location>
</feature>
<evidence type="ECO:0000256" key="7">
    <source>
        <dbReference type="ARBA" id="ARBA00023012"/>
    </source>
</evidence>
<feature type="domain" description="Phytochrome chromophore attachment site" evidence="10">
    <location>
        <begin position="285"/>
        <end position="421"/>
    </location>
</feature>
<dbReference type="PROSITE" id="PS50109">
    <property type="entry name" value="HIS_KIN"/>
    <property type="match status" value="1"/>
</dbReference>
<dbReference type="SMART" id="SM00388">
    <property type="entry name" value="HisKA"/>
    <property type="match status" value="1"/>
</dbReference>
<evidence type="ECO:0000256" key="3">
    <source>
        <dbReference type="ARBA" id="ARBA00012438"/>
    </source>
</evidence>
<dbReference type="Pfam" id="PF02518">
    <property type="entry name" value="HATPase_c"/>
    <property type="match status" value="1"/>
</dbReference>
<dbReference type="InterPro" id="IPR000014">
    <property type="entry name" value="PAS"/>
</dbReference>
<sequence>MEQRTVLIIDDCAEDREVYRRYLLQDRDCGYKILEEESGTGGLMLCQQFNPDTILVNYMLPDMNGLEFLAQLKQQTQGNVPPAIVLAGRGNASIVIQAMNRGVWNYLVKEQMTAKDLLFALNDAMEYTRLRESQKLLQEITNTTPGILYIQDIVEQNNIYINRQTTEVLGYTPQQLQAMGARVLEELMHPEDLLRVSKHFQDFDLVEDGKIVEFEYRMRHANGEWRWFCSQETVFKRNSQGSVQQILGTALDITRHKRAEVALKQQLLREQLVTKIAQHIRQSLKLEEIFKTTVDEVRQFLQTDRVLLFRLEPDGSGTVVMESVSSNWPSIVSTNIFDPCFRDSWVEPYRLGLVVAKTDIYNSGIDPCHVELLARFQVRANLVVPVLQKEQLWGLLIAHHCEAPRQWHQFEIDLLKQLATQVGIAIQQATLLEQAEAANRAKDEFVAMVTHDLRTPLNGILGWTHLLRNLKLDEAAFARGLESIEQSAKFQEKLLEDLQDITRIIQGQLKLQVSEVNLVDVIQAALETAYPLAYDKTLCLESILDNSIETISGDPKRLQQVLGNLLSNAIKFTPNGGRIKMQLERVDSFAHITISDTGCGISEDFLPYVFERYQQAKGARYRDGLGLGLAIARHLIELHNGTIQVSSPGIGQGATFIIKLPLAHNQQ</sequence>
<dbReference type="Proteomes" id="UP000029738">
    <property type="component" value="Unassembled WGS sequence"/>
</dbReference>
<dbReference type="EC" id="2.7.13.3" evidence="3"/>
<dbReference type="InterPro" id="IPR011006">
    <property type="entry name" value="CheY-like_superfamily"/>
</dbReference>
<dbReference type="InterPro" id="IPR029016">
    <property type="entry name" value="GAF-like_dom_sf"/>
</dbReference>
<dbReference type="CDD" id="cd00082">
    <property type="entry name" value="HisKA"/>
    <property type="match status" value="1"/>
</dbReference>
<evidence type="ECO:0000256" key="6">
    <source>
        <dbReference type="ARBA" id="ARBA00022777"/>
    </source>
</evidence>
<keyword evidence="7" id="KW-0902">Two-component regulatory system</keyword>
<dbReference type="PROSITE" id="PS50046">
    <property type="entry name" value="PHYTOCHROME_2"/>
    <property type="match status" value="1"/>
</dbReference>
<dbReference type="PRINTS" id="PR00344">
    <property type="entry name" value="BCTRLSENSOR"/>
</dbReference>
<evidence type="ECO:0000256" key="4">
    <source>
        <dbReference type="ARBA" id="ARBA00022553"/>
    </source>
</evidence>
<dbReference type="OrthoDB" id="9789238at2"/>
<comment type="function">
    <text evidence="8">Photoreceptor which exists in two forms that are reversibly interconvertible by light: the R form that absorbs maximally in the red region of the spectrum and the FR form that absorbs maximally in the far-red region.</text>
</comment>
<dbReference type="CDD" id="cd00156">
    <property type="entry name" value="REC"/>
    <property type="match status" value="1"/>
</dbReference>
<dbReference type="InterPro" id="IPR000700">
    <property type="entry name" value="PAS-assoc_C"/>
</dbReference>
<dbReference type="SUPFAM" id="SSF55874">
    <property type="entry name" value="ATPase domain of HSP90 chaperone/DNA topoisomerase II/histidine kinase"/>
    <property type="match status" value="1"/>
</dbReference>
<dbReference type="RefSeq" id="WP_038074482.1">
    <property type="nucleotide sequence ID" value="NZ_JHEG04000001.1"/>
</dbReference>
<keyword evidence="4" id="KW-0597">Phosphoprotein</keyword>
<reference evidence="15" key="2">
    <citation type="submission" date="2019-11" db="EMBL/GenBank/DDBJ databases">
        <title>Improved Assembly of Tolypothrix boutellei genome.</title>
        <authorList>
            <person name="Sarangi A.N."/>
            <person name="Mukherjee M."/>
            <person name="Ghosh S."/>
            <person name="Singh D."/>
            <person name="Das A."/>
            <person name="Kant S."/>
            <person name="Prusty A."/>
            <person name="Tripathy S."/>
        </authorList>
    </citation>
    <scope>NUCLEOTIDE SEQUENCE</scope>
    <source>
        <strain evidence="15">VB521301</strain>
    </source>
</reference>
<keyword evidence="17" id="KW-1185">Reference proteome</keyword>
<dbReference type="Pfam" id="PF01590">
    <property type="entry name" value="GAF"/>
    <property type="match status" value="1"/>
</dbReference>
<dbReference type="GO" id="GO:0000155">
    <property type="term" value="F:phosphorelay sensor kinase activity"/>
    <property type="evidence" value="ECO:0007669"/>
    <property type="project" value="InterPro"/>
</dbReference>
<dbReference type="Gene3D" id="3.30.450.40">
    <property type="match status" value="1"/>
</dbReference>
<evidence type="ECO:0000256" key="9">
    <source>
        <dbReference type="PROSITE-ProRule" id="PRU00169"/>
    </source>
</evidence>
<name>A0A0C1RCB3_9CYAN</name>
<keyword evidence="6" id="KW-0418">Kinase</keyword>
<dbReference type="InterPro" id="IPR003661">
    <property type="entry name" value="HisK_dim/P_dom"/>
</dbReference>
<dbReference type="Pfam" id="PF08447">
    <property type="entry name" value="PAS_3"/>
    <property type="match status" value="1"/>
</dbReference>
<dbReference type="SMART" id="SM00091">
    <property type="entry name" value="PAS"/>
    <property type="match status" value="1"/>
</dbReference>
<evidence type="ECO:0000256" key="8">
    <source>
        <dbReference type="ARBA" id="ARBA00055745"/>
    </source>
</evidence>
<dbReference type="InterPro" id="IPR005467">
    <property type="entry name" value="His_kinase_dom"/>
</dbReference>
<dbReference type="InterPro" id="IPR001610">
    <property type="entry name" value="PAC"/>
</dbReference>
<dbReference type="Pfam" id="PF00512">
    <property type="entry name" value="HisKA"/>
    <property type="match status" value="1"/>
</dbReference>
<dbReference type="Gene3D" id="1.10.287.130">
    <property type="match status" value="1"/>
</dbReference>
<comment type="similarity">
    <text evidence="2">In the N-terminal section; belongs to the phytochrome family.</text>
</comment>
<dbReference type="SUPFAM" id="SSF47384">
    <property type="entry name" value="Homodimeric domain of signal transducing histidine kinase"/>
    <property type="match status" value="1"/>
</dbReference>
<keyword evidence="5" id="KW-0808">Transferase</keyword>
<feature type="domain" description="Histidine kinase" evidence="11">
    <location>
        <begin position="448"/>
        <end position="664"/>
    </location>
</feature>
<dbReference type="InterPro" id="IPR016132">
    <property type="entry name" value="Phyto_chromo_attachment"/>
</dbReference>
<dbReference type="SMART" id="SM00086">
    <property type="entry name" value="PAC"/>
    <property type="match status" value="1"/>
</dbReference>
<comment type="caution">
    <text evidence="9">Lacks conserved residue(s) required for the propagation of feature annotation.</text>
</comment>
<evidence type="ECO:0000259" key="13">
    <source>
        <dbReference type="PROSITE" id="PS50112"/>
    </source>
</evidence>
<proteinExistence type="inferred from homology"/>
<evidence type="ECO:0000259" key="14">
    <source>
        <dbReference type="PROSITE" id="PS50113"/>
    </source>
</evidence>
<dbReference type="Gene3D" id="3.30.450.20">
    <property type="entry name" value="PAS domain"/>
    <property type="match status" value="1"/>
</dbReference>
<dbReference type="FunFam" id="3.30.565.10:FF:000006">
    <property type="entry name" value="Sensor histidine kinase WalK"/>
    <property type="match status" value="1"/>
</dbReference>
<dbReference type="SMART" id="SM00065">
    <property type="entry name" value="GAF"/>
    <property type="match status" value="1"/>
</dbReference>
<dbReference type="PROSITE" id="PS50110">
    <property type="entry name" value="RESPONSE_REGULATORY"/>
    <property type="match status" value="1"/>
</dbReference>
<evidence type="ECO:0000313" key="17">
    <source>
        <dbReference type="Proteomes" id="UP000029738"/>
    </source>
</evidence>
<comment type="catalytic activity">
    <reaction evidence="1">
        <text>ATP + protein L-histidine = ADP + protein N-phospho-L-histidine.</text>
        <dbReference type="EC" id="2.7.13.3"/>
    </reaction>
</comment>
<dbReference type="InterPro" id="IPR036097">
    <property type="entry name" value="HisK_dim/P_sf"/>
</dbReference>
<evidence type="ECO:0000313" key="16">
    <source>
        <dbReference type="EMBL" id="KIE13298.1"/>
    </source>
</evidence>
<organism evidence="16">
    <name type="scientific">Tolypothrix bouteillei VB521301</name>
    <dbReference type="NCBI Taxonomy" id="1479485"/>
    <lineage>
        <taxon>Bacteria</taxon>
        <taxon>Bacillati</taxon>
        <taxon>Cyanobacteriota</taxon>
        <taxon>Cyanophyceae</taxon>
        <taxon>Nostocales</taxon>
        <taxon>Tolypothrichaceae</taxon>
        <taxon>Tolypothrix</taxon>
    </lineage>
</organism>
<dbReference type="InterPro" id="IPR035965">
    <property type="entry name" value="PAS-like_dom_sf"/>
</dbReference>
<feature type="domain" description="Response regulatory" evidence="12">
    <location>
        <begin position="5"/>
        <end position="124"/>
    </location>
</feature>
<dbReference type="PROSITE" id="PS50113">
    <property type="entry name" value="PAC"/>
    <property type="match status" value="1"/>
</dbReference>
<dbReference type="PANTHER" id="PTHR43547">
    <property type="entry name" value="TWO-COMPONENT HISTIDINE KINASE"/>
    <property type="match status" value="1"/>
</dbReference>
<gene>
    <name evidence="16" type="ORF">DA73_0208035</name>
    <name evidence="15" type="ORF">DA73_0400021105</name>
</gene>
<dbReference type="SMART" id="SM00448">
    <property type="entry name" value="REC"/>
    <property type="match status" value="1"/>
</dbReference>
<dbReference type="SUPFAM" id="SSF52172">
    <property type="entry name" value="CheY-like"/>
    <property type="match status" value="1"/>
</dbReference>
<dbReference type="CDD" id="cd00130">
    <property type="entry name" value="PAS"/>
    <property type="match status" value="1"/>
</dbReference>
<evidence type="ECO:0000259" key="10">
    <source>
        <dbReference type="PROSITE" id="PS50046"/>
    </source>
</evidence>
<accession>A0A0C1RCB3</accession>
<evidence type="ECO:0000259" key="11">
    <source>
        <dbReference type="PROSITE" id="PS50109"/>
    </source>
</evidence>
<protein>
    <recommendedName>
        <fullName evidence="3">histidine kinase</fullName>
        <ecNumber evidence="3">2.7.13.3</ecNumber>
    </recommendedName>
</protein>
<dbReference type="InterPro" id="IPR003594">
    <property type="entry name" value="HATPase_dom"/>
</dbReference>
<dbReference type="InterPro" id="IPR001789">
    <property type="entry name" value="Sig_transdc_resp-reg_receiver"/>
</dbReference>
<dbReference type="STRING" id="1479485.DA73_0208035"/>
<dbReference type="Gene3D" id="3.30.565.10">
    <property type="entry name" value="Histidine kinase-like ATPase, C-terminal domain"/>
    <property type="match status" value="1"/>
</dbReference>
<evidence type="ECO:0000259" key="12">
    <source>
        <dbReference type="PROSITE" id="PS50110"/>
    </source>
</evidence>
<dbReference type="SUPFAM" id="SSF55785">
    <property type="entry name" value="PYP-like sensor domain (PAS domain)"/>
    <property type="match status" value="1"/>
</dbReference>
<dbReference type="PROSITE" id="PS50112">
    <property type="entry name" value="PAS"/>
    <property type="match status" value="1"/>
</dbReference>
<evidence type="ECO:0000256" key="1">
    <source>
        <dbReference type="ARBA" id="ARBA00000085"/>
    </source>
</evidence>
<dbReference type="EMBL" id="JHEG02000019">
    <property type="protein sequence ID" value="KIE13298.1"/>
    <property type="molecule type" value="Genomic_DNA"/>
</dbReference>
<dbReference type="Gene3D" id="3.40.50.2300">
    <property type="match status" value="1"/>
</dbReference>
<feature type="domain" description="PAS" evidence="13">
    <location>
        <begin position="133"/>
        <end position="201"/>
    </location>
</feature>
<comment type="caution">
    <text evidence="16">The sequence shown here is derived from an EMBL/GenBank/DDBJ whole genome shotgun (WGS) entry which is preliminary data.</text>
</comment>
<dbReference type="SMART" id="SM00387">
    <property type="entry name" value="HATPase_c"/>
    <property type="match status" value="1"/>
</dbReference>